<comment type="caution">
    <text evidence="2">The sequence shown here is derived from an EMBL/GenBank/DDBJ whole genome shotgun (WGS) entry which is preliminary data.</text>
</comment>
<organism evidence="2 3">
    <name type="scientific">Nocardioides marmoribigeumensis</name>
    <dbReference type="NCBI Taxonomy" id="433649"/>
    <lineage>
        <taxon>Bacteria</taxon>
        <taxon>Bacillati</taxon>
        <taxon>Actinomycetota</taxon>
        <taxon>Actinomycetes</taxon>
        <taxon>Propionibacteriales</taxon>
        <taxon>Nocardioidaceae</taxon>
        <taxon>Nocardioides</taxon>
    </lineage>
</organism>
<reference evidence="2 3" key="1">
    <citation type="submission" date="2023-07" db="EMBL/GenBank/DDBJ databases">
        <title>Sequencing the genomes of 1000 actinobacteria strains.</title>
        <authorList>
            <person name="Klenk H.-P."/>
        </authorList>
    </citation>
    <scope>NUCLEOTIDE SEQUENCE [LARGE SCALE GENOMIC DNA]</scope>
    <source>
        <strain evidence="2 3">DSM 19426</strain>
    </source>
</reference>
<proteinExistence type="predicted"/>
<keyword evidence="1" id="KW-0812">Transmembrane</keyword>
<dbReference type="EMBL" id="JAVDYG010000001">
    <property type="protein sequence ID" value="MDR7363286.1"/>
    <property type="molecule type" value="Genomic_DNA"/>
</dbReference>
<name>A0ABU2BY00_9ACTN</name>
<protein>
    <submittedName>
        <fullName evidence="2">Uncharacterized protein</fullName>
    </submittedName>
</protein>
<accession>A0ABU2BY00</accession>
<dbReference type="Proteomes" id="UP001183648">
    <property type="component" value="Unassembled WGS sequence"/>
</dbReference>
<keyword evidence="3" id="KW-1185">Reference proteome</keyword>
<evidence type="ECO:0000256" key="1">
    <source>
        <dbReference type="SAM" id="Phobius"/>
    </source>
</evidence>
<gene>
    <name evidence="2" type="ORF">J2S63_002839</name>
</gene>
<keyword evidence="1" id="KW-0472">Membrane</keyword>
<dbReference type="RefSeq" id="WP_310303528.1">
    <property type="nucleotide sequence ID" value="NZ_BAAAPS010000003.1"/>
</dbReference>
<evidence type="ECO:0000313" key="2">
    <source>
        <dbReference type="EMBL" id="MDR7363286.1"/>
    </source>
</evidence>
<evidence type="ECO:0000313" key="3">
    <source>
        <dbReference type="Proteomes" id="UP001183648"/>
    </source>
</evidence>
<feature type="transmembrane region" description="Helical" evidence="1">
    <location>
        <begin position="21"/>
        <end position="41"/>
    </location>
</feature>
<keyword evidence="1" id="KW-1133">Transmembrane helix</keyword>
<sequence length="127" mass="13288">MNPWTTLASALQALPPSVRRTLYTIVTAAGAFLAVAQLAGWKDLGFTDLDTALKTYALISSPTGVLALANVKPKDGDAGWSEGLAGFEGFRGFDGPDGDEDDDADFELHAGSFDADDAELVDEGSFS</sequence>